<keyword evidence="2" id="KW-1185">Reference proteome</keyword>
<dbReference type="EMBL" id="CM042049">
    <property type="protein sequence ID" value="KAI3749064.1"/>
    <property type="molecule type" value="Genomic_DNA"/>
</dbReference>
<reference evidence="2" key="1">
    <citation type="journal article" date="2022" name="Mol. Ecol. Resour.">
        <title>The genomes of chicory, endive, great burdock and yacon provide insights into Asteraceae palaeo-polyploidization history and plant inulin production.</title>
        <authorList>
            <person name="Fan W."/>
            <person name="Wang S."/>
            <person name="Wang H."/>
            <person name="Wang A."/>
            <person name="Jiang F."/>
            <person name="Liu H."/>
            <person name="Zhao H."/>
            <person name="Xu D."/>
            <person name="Zhang Y."/>
        </authorList>
    </citation>
    <scope>NUCLEOTIDE SEQUENCE [LARGE SCALE GENOMIC DNA]</scope>
    <source>
        <strain evidence="2">cv. Niubang</strain>
    </source>
</reference>
<dbReference type="Proteomes" id="UP001055879">
    <property type="component" value="Linkage Group LG03"/>
</dbReference>
<protein>
    <submittedName>
        <fullName evidence="1">Uncharacterized protein</fullName>
    </submittedName>
</protein>
<accession>A0ACB9DQS1</accession>
<evidence type="ECO:0000313" key="1">
    <source>
        <dbReference type="EMBL" id="KAI3749064.1"/>
    </source>
</evidence>
<comment type="caution">
    <text evidence="1">The sequence shown here is derived from an EMBL/GenBank/DDBJ whole genome shotgun (WGS) entry which is preliminary data.</text>
</comment>
<name>A0ACB9DQS1_ARCLA</name>
<proteinExistence type="predicted"/>
<evidence type="ECO:0000313" key="2">
    <source>
        <dbReference type="Proteomes" id="UP001055879"/>
    </source>
</evidence>
<sequence>MESATVVMYPSPEMGHLVSMMELGKLMQTHHPSIFIVILITPAPSKTGSISTGKYINTISGTTPSITFHHLPTLTFPPELSSHEFVELSFGIPQLYNPIGHATLVKSTRRRKRVEFWW</sequence>
<reference evidence="1 2" key="2">
    <citation type="journal article" date="2022" name="Mol. Ecol. Resour.">
        <title>The genomes of chicory, endive, great burdock and yacon provide insights into Asteraceae paleo-polyploidization history and plant inulin production.</title>
        <authorList>
            <person name="Fan W."/>
            <person name="Wang S."/>
            <person name="Wang H."/>
            <person name="Wang A."/>
            <person name="Jiang F."/>
            <person name="Liu H."/>
            <person name="Zhao H."/>
            <person name="Xu D."/>
            <person name="Zhang Y."/>
        </authorList>
    </citation>
    <scope>NUCLEOTIDE SEQUENCE [LARGE SCALE GENOMIC DNA]</scope>
    <source>
        <strain evidence="2">cv. Niubang</strain>
    </source>
</reference>
<organism evidence="1 2">
    <name type="scientific">Arctium lappa</name>
    <name type="common">Greater burdock</name>
    <name type="synonym">Lappa major</name>
    <dbReference type="NCBI Taxonomy" id="4217"/>
    <lineage>
        <taxon>Eukaryota</taxon>
        <taxon>Viridiplantae</taxon>
        <taxon>Streptophyta</taxon>
        <taxon>Embryophyta</taxon>
        <taxon>Tracheophyta</taxon>
        <taxon>Spermatophyta</taxon>
        <taxon>Magnoliopsida</taxon>
        <taxon>eudicotyledons</taxon>
        <taxon>Gunneridae</taxon>
        <taxon>Pentapetalae</taxon>
        <taxon>asterids</taxon>
        <taxon>campanulids</taxon>
        <taxon>Asterales</taxon>
        <taxon>Asteraceae</taxon>
        <taxon>Carduoideae</taxon>
        <taxon>Cardueae</taxon>
        <taxon>Arctiinae</taxon>
        <taxon>Arctium</taxon>
    </lineage>
</organism>
<gene>
    <name evidence="1" type="ORF">L6452_12618</name>
</gene>